<accession>A0AAD5T602</accession>
<dbReference type="GO" id="GO:0005634">
    <property type="term" value="C:nucleus"/>
    <property type="evidence" value="ECO:0007669"/>
    <property type="project" value="TreeGrafter"/>
</dbReference>
<feature type="compositionally biased region" description="Polar residues" evidence="1">
    <location>
        <begin position="84"/>
        <end position="97"/>
    </location>
</feature>
<comment type="caution">
    <text evidence="2">The sequence shown here is derived from an EMBL/GenBank/DDBJ whole genome shotgun (WGS) entry which is preliminary data.</text>
</comment>
<dbReference type="InterPro" id="IPR013927">
    <property type="entry name" value="TF_Opi1_Ccg-8"/>
</dbReference>
<feature type="region of interest" description="Disordered" evidence="1">
    <location>
        <begin position="533"/>
        <end position="562"/>
    </location>
</feature>
<dbReference type="AlphaFoldDB" id="A0AAD5T602"/>
<dbReference type="GO" id="GO:0030968">
    <property type="term" value="P:endoplasmic reticulum unfolded protein response"/>
    <property type="evidence" value="ECO:0007669"/>
    <property type="project" value="TreeGrafter"/>
</dbReference>
<sequence length="562" mass="59304">METMENSTKAVLNTLEPALAPLDRFACNQLDKLERNFPNMISNPPAAAFSANSGSDSIVNVKESIMESNLHSNSMGDVMDDGQSDISRPTTASSRLNDSGLPEYSNSNVITSIPSMSKHFLHETPPPLPTAVVQPAFHQSLPPMTKDLMPDIQIMEQQHQQQPFFQFRRHRSSSLSSETSTISSSGGSVSTVGYESVSSMSNVFLTYDQMHLQSIAAATVLAPSDYSGPITAGAAAAAAIAAASAAVNDGSLTMGGPLSSSSSTAPIIARKPRGMWKSVVQGVQSNLGAIVISEDAEAAKNIEGQVDILRRYLASYLQNFQKSIDNNASRSNSSSASASRGNSNPSESNTAEQQANNDLNSAISSVTREVVGTLKLVVEMLVKHASSRLPPPARRRVREFILRLPNRWSSLANDVTSTGSSASSSVVATPNNGPVTGKSQQLQPVSTMPTTPLSKSTPTATAAAAAETGSTDVATATSPLPTEAQRVLTLAAESSAMLKNVMNVFAQTVIGAEAVLGRTVDDDVTLPSIQSLKISGGGQPQSQPQQFVQQQQQQVAQQMDLD</sequence>
<feature type="compositionally biased region" description="Low complexity" evidence="1">
    <location>
        <begin position="326"/>
        <end position="346"/>
    </location>
</feature>
<feature type="region of interest" description="Disordered" evidence="1">
    <location>
        <begin position="71"/>
        <end position="103"/>
    </location>
</feature>
<reference evidence="2" key="1">
    <citation type="submission" date="2020-05" db="EMBL/GenBank/DDBJ databases">
        <title>Phylogenomic resolution of chytrid fungi.</title>
        <authorList>
            <person name="Stajich J.E."/>
            <person name="Amses K."/>
            <person name="Simmons R."/>
            <person name="Seto K."/>
            <person name="Myers J."/>
            <person name="Bonds A."/>
            <person name="Quandt C.A."/>
            <person name="Barry K."/>
            <person name="Liu P."/>
            <person name="Grigoriev I."/>
            <person name="Longcore J.E."/>
            <person name="James T.Y."/>
        </authorList>
    </citation>
    <scope>NUCLEOTIDE SEQUENCE</scope>
    <source>
        <strain evidence="2">JEL0513</strain>
    </source>
</reference>
<feature type="region of interest" description="Disordered" evidence="1">
    <location>
        <begin position="415"/>
        <end position="477"/>
    </location>
</feature>
<gene>
    <name evidence="2" type="ORF">HK100_006986</name>
</gene>
<name>A0AAD5T602_9FUNG</name>
<feature type="compositionally biased region" description="Low complexity" evidence="1">
    <location>
        <begin position="446"/>
        <end position="471"/>
    </location>
</feature>
<dbReference type="Proteomes" id="UP001211907">
    <property type="component" value="Unassembled WGS sequence"/>
</dbReference>
<evidence type="ECO:0000313" key="3">
    <source>
        <dbReference type="Proteomes" id="UP001211907"/>
    </source>
</evidence>
<feature type="compositionally biased region" description="Polar residues" evidence="1">
    <location>
        <begin position="430"/>
        <end position="445"/>
    </location>
</feature>
<keyword evidence="3" id="KW-1185">Reference proteome</keyword>
<evidence type="ECO:0008006" key="4">
    <source>
        <dbReference type="Google" id="ProtNLM"/>
    </source>
</evidence>
<dbReference type="GO" id="GO:0005783">
    <property type="term" value="C:endoplasmic reticulum"/>
    <property type="evidence" value="ECO:0007669"/>
    <property type="project" value="TreeGrafter"/>
</dbReference>
<dbReference type="Pfam" id="PF08618">
    <property type="entry name" value="Opi1"/>
    <property type="match status" value="1"/>
</dbReference>
<dbReference type="PANTHER" id="PTHR38406:SF1">
    <property type="entry name" value="TRANSCRIPTIONAL REPRESSOR OPI1"/>
    <property type="match status" value="1"/>
</dbReference>
<organism evidence="2 3">
    <name type="scientific">Physocladia obscura</name>
    <dbReference type="NCBI Taxonomy" id="109957"/>
    <lineage>
        <taxon>Eukaryota</taxon>
        <taxon>Fungi</taxon>
        <taxon>Fungi incertae sedis</taxon>
        <taxon>Chytridiomycota</taxon>
        <taxon>Chytridiomycota incertae sedis</taxon>
        <taxon>Chytridiomycetes</taxon>
        <taxon>Chytridiales</taxon>
        <taxon>Chytriomycetaceae</taxon>
        <taxon>Physocladia</taxon>
    </lineage>
</organism>
<protein>
    <recommendedName>
        <fullName evidence="4">Transcription factor Opi1</fullName>
    </recommendedName>
</protein>
<dbReference type="GO" id="GO:0003714">
    <property type="term" value="F:transcription corepressor activity"/>
    <property type="evidence" value="ECO:0007669"/>
    <property type="project" value="InterPro"/>
</dbReference>
<feature type="compositionally biased region" description="Low complexity" evidence="1">
    <location>
        <begin position="540"/>
        <end position="562"/>
    </location>
</feature>
<feature type="compositionally biased region" description="Low complexity" evidence="1">
    <location>
        <begin position="415"/>
        <end position="429"/>
    </location>
</feature>
<evidence type="ECO:0000256" key="1">
    <source>
        <dbReference type="SAM" id="MobiDB-lite"/>
    </source>
</evidence>
<feature type="region of interest" description="Disordered" evidence="1">
    <location>
        <begin position="326"/>
        <end position="361"/>
    </location>
</feature>
<dbReference type="PANTHER" id="PTHR38406">
    <property type="entry name" value="TRANSCRIPTIONAL REPRESSOR OPI1"/>
    <property type="match status" value="1"/>
</dbReference>
<feature type="compositionally biased region" description="Polar residues" evidence="1">
    <location>
        <begin position="347"/>
        <end position="361"/>
    </location>
</feature>
<evidence type="ECO:0000313" key="2">
    <source>
        <dbReference type="EMBL" id="KAJ3131013.1"/>
    </source>
</evidence>
<proteinExistence type="predicted"/>
<dbReference type="GO" id="GO:0006357">
    <property type="term" value="P:regulation of transcription by RNA polymerase II"/>
    <property type="evidence" value="ECO:0007669"/>
    <property type="project" value="TreeGrafter"/>
</dbReference>
<dbReference type="EMBL" id="JADGJH010000327">
    <property type="protein sequence ID" value="KAJ3131013.1"/>
    <property type="molecule type" value="Genomic_DNA"/>
</dbReference>
<dbReference type="GO" id="GO:0008654">
    <property type="term" value="P:phospholipid biosynthetic process"/>
    <property type="evidence" value="ECO:0007669"/>
    <property type="project" value="TreeGrafter"/>
</dbReference>